<reference evidence="3" key="1">
    <citation type="journal article" date="2019" name="Int. J. Syst. Evol. Microbiol.">
        <title>The Global Catalogue of Microorganisms (GCM) 10K type strain sequencing project: providing services to taxonomists for standard genome sequencing and annotation.</title>
        <authorList>
            <consortium name="The Broad Institute Genomics Platform"/>
            <consortium name="The Broad Institute Genome Sequencing Center for Infectious Disease"/>
            <person name="Wu L."/>
            <person name="Ma J."/>
        </authorList>
    </citation>
    <scope>NUCLEOTIDE SEQUENCE [LARGE SCALE GENOMIC DNA]</scope>
    <source>
        <strain evidence="3">JCM 11136</strain>
    </source>
</reference>
<proteinExistence type="predicted"/>
<protein>
    <submittedName>
        <fullName evidence="2">Uncharacterized protein</fullName>
    </submittedName>
</protein>
<evidence type="ECO:0000313" key="3">
    <source>
        <dbReference type="Proteomes" id="UP001501578"/>
    </source>
</evidence>
<name>A0ABP4BGT2_9ACTN</name>
<gene>
    <name evidence="2" type="ORF">GCM10009560_68820</name>
</gene>
<feature type="compositionally biased region" description="Acidic residues" evidence="1">
    <location>
        <begin position="127"/>
        <end position="137"/>
    </location>
</feature>
<organism evidence="2 3">
    <name type="scientific">Nonomuraea longicatena</name>
    <dbReference type="NCBI Taxonomy" id="83682"/>
    <lineage>
        <taxon>Bacteria</taxon>
        <taxon>Bacillati</taxon>
        <taxon>Actinomycetota</taxon>
        <taxon>Actinomycetes</taxon>
        <taxon>Streptosporangiales</taxon>
        <taxon>Streptosporangiaceae</taxon>
        <taxon>Nonomuraea</taxon>
    </lineage>
</organism>
<keyword evidence="3" id="KW-1185">Reference proteome</keyword>
<sequence>MRDQRGRLRPAEPGFDVVAQVALDLPDALAGHGEALGEFVQCDPLRGVQAVAGDGPLPLVERAEQAVDDLGDRAFRPRRLLDRTGRRPREPLEHAGEQLLDDVLAQGLGGALALGGVGEAQQRQDVAEGEVPPEGDGEVGQVARDGLGAGERAGAVDRDRVPPGFRQSWLFRDRRDLAGRSPAQRGR</sequence>
<evidence type="ECO:0000313" key="2">
    <source>
        <dbReference type="EMBL" id="GAA0949955.1"/>
    </source>
</evidence>
<accession>A0ABP4BGT2</accession>
<dbReference type="EMBL" id="BAAAHQ010000046">
    <property type="protein sequence ID" value="GAA0949955.1"/>
    <property type="molecule type" value="Genomic_DNA"/>
</dbReference>
<dbReference type="Proteomes" id="UP001501578">
    <property type="component" value="Unassembled WGS sequence"/>
</dbReference>
<comment type="caution">
    <text evidence="2">The sequence shown here is derived from an EMBL/GenBank/DDBJ whole genome shotgun (WGS) entry which is preliminary data.</text>
</comment>
<evidence type="ECO:0000256" key="1">
    <source>
        <dbReference type="SAM" id="MobiDB-lite"/>
    </source>
</evidence>
<feature type="region of interest" description="Disordered" evidence="1">
    <location>
        <begin position="119"/>
        <end position="142"/>
    </location>
</feature>